<dbReference type="AlphaFoldDB" id="A0AAN1PRA4"/>
<proteinExistence type="predicted"/>
<name>A0AAN1PRA4_VIBVL</name>
<dbReference type="Gene3D" id="3.40.190.10">
    <property type="entry name" value="Periplasmic binding protein-like II"/>
    <property type="match status" value="2"/>
</dbReference>
<organism evidence="1 2">
    <name type="scientific">Vibrio vulnificus</name>
    <dbReference type="NCBI Taxonomy" id="672"/>
    <lineage>
        <taxon>Bacteria</taxon>
        <taxon>Pseudomonadati</taxon>
        <taxon>Pseudomonadota</taxon>
        <taxon>Gammaproteobacteria</taxon>
        <taxon>Vibrionales</taxon>
        <taxon>Vibrionaceae</taxon>
        <taxon>Vibrio</taxon>
    </lineage>
</organism>
<gene>
    <name evidence="1" type="ORF">FORC53_3088</name>
</gene>
<sequence length="299" mass="33775">MSQIKHSPHSKRNRFLFGVAHGMIAENSNDTDNPTERRSNMSRFWNGNKSWTRQQHERDVLQALRPALSAYWPMFEDTTAYPNAEDEGRVFETGIDLLTTVAGNQKFAPGQFLEVSHALCGGILGCRVLVVRATDTAHFANATETQLKAMVAGIPATWADAYLLRQNGYQVLEKGSLEQMFLLLQEGLCDFIPLGINEAQSLLEEHPHASEKLAIEPSLMLYYPLPVVFYVAPQHPALHKEMTAALNKLEQAGTLQLLYEKHYARSVNQMNPQQRQVIELMNPALSPVWQGFQPRYLSR</sequence>
<evidence type="ECO:0000313" key="1">
    <source>
        <dbReference type="EMBL" id="AXX61427.1"/>
    </source>
</evidence>
<protein>
    <submittedName>
        <fullName evidence="1">Uncharacterized protein</fullName>
    </submittedName>
</protein>
<dbReference type="SUPFAM" id="SSF53850">
    <property type="entry name" value="Periplasmic binding protein-like II"/>
    <property type="match status" value="1"/>
</dbReference>
<dbReference type="Proteomes" id="UP000263418">
    <property type="component" value="Chromosome 2"/>
</dbReference>
<accession>A0AAN1PRA4</accession>
<evidence type="ECO:0000313" key="2">
    <source>
        <dbReference type="Proteomes" id="UP000263418"/>
    </source>
</evidence>
<reference evidence="1 2" key="1">
    <citation type="submission" date="2017-01" db="EMBL/GenBank/DDBJ databases">
        <title>Complete Genome Sequence of Vibrio vulnificus FORC_053.</title>
        <authorList>
            <consortium name="Food-borne Pathogen Omics Research Center"/>
            <person name="Chung H.Y."/>
            <person name="Na E.J."/>
            <person name="Song J.S."/>
            <person name="Kim H."/>
            <person name="Lee J.-H."/>
            <person name="Ryu S."/>
            <person name="Choi S.H."/>
        </authorList>
    </citation>
    <scope>NUCLEOTIDE SEQUENCE [LARGE SCALE GENOMIC DNA]</scope>
    <source>
        <strain evidence="1 2">FORC_053</strain>
    </source>
</reference>
<dbReference type="EMBL" id="CP019291">
    <property type="protein sequence ID" value="AXX61427.1"/>
    <property type="molecule type" value="Genomic_DNA"/>
</dbReference>